<dbReference type="GO" id="GO:0006777">
    <property type="term" value="P:Mo-molybdopterin cofactor biosynthetic process"/>
    <property type="evidence" value="ECO:0007669"/>
    <property type="project" value="UniProtKB-KW"/>
</dbReference>
<evidence type="ECO:0000313" key="10">
    <source>
        <dbReference type="EMBL" id="SHJ30553.1"/>
    </source>
</evidence>
<comment type="catalytic activity">
    <reaction evidence="8">
        <text>Mo-molybdopterin + GTP + H(+) = Mo-molybdopterin guanine dinucleotide + diphosphate</text>
        <dbReference type="Rhea" id="RHEA:34243"/>
        <dbReference type="ChEBI" id="CHEBI:15378"/>
        <dbReference type="ChEBI" id="CHEBI:33019"/>
        <dbReference type="ChEBI" id="CHEBI:37565"/>
        <dbReference type="ChEBI" id="CHEBI:71302"/>
        <dbReference type="ChEBI" id="CHEBI:71310"/>
        <dbReference type="EC" id="2.7.7.77"/>
    </reaction>
</comment>
<dbReference type="InterPro" id="IPR013482">
    <property type="entry name" value="Molybde_CF_guanTrfase"/>
</dbReference>
<evidence type="ECO:0000256" key="7">
    <source>
        <dbReference type="ARBA" id="ARBA00023150"/>
    </source>
</evidence>
<comment type="domain">
    <text evidence="8">The N-terminal domain determines nucleotide recognition and specific binding, while the C-terminal domain determines the specific binding to the target protein.</text>
</comment>
<dbReference type="STRING" id="570521.SAMN04488508_107172"/>
<evidence type="ECO:0000256" key="8">
    <source>
        <dbReference type="HAMAP-Rule" id="MF_00316"/>
    </source>
</evidence>
<dbReference type="PANTHER" id="PTHR19136">
    <property type="entry name" value="MOLYBDENUM COFACTOR GUANYLYLTRANSFERASE"/>
    <property type="match status" value="1"/>
</dbReference>
<feature type="binding site" evidence="8">
    <location>
        <begin position="12"/>
        <end position="14"/>
    </location>
    <ligand>
        <name>GTP</name>
        <dbReference type="ChEBI" id="CHEBI:37565"/>
    </ligand>
</feature>
<comment type="caution">
    <text evidence="8">Lacks conserved residue(s) required for the propagation of feature annotation.</text>
</comment>
<dbReference type="Proteomes" id="UP000184432">
    <property type="component" value="Unassembled WGS sequence"/>
</dbReference>
<feature type="binding site" evidence="8">
    <location>
        <position position="97"/>
    </location>
    <ligand>
        <name>Mg(2+)</name>
        <dbReference type="ChEBI" id="CHEBI:18420"/>
    </ligand>
</feature>
<name>A0A1M6I871_9FLAO</name>
<dbReference type="Pfam" id="PF12804">
    <property type="entry name" value="NTP_transf_3"/>
    <property type="match status" value="1"/>
</dbReference>
<dbReference type="EC" id="2.7.7.77" evidence="8"/>
<keyword evidence="2 8" id="KW-0808">Transferase</keyword>
<evidence type="ECO:0000313" key="11">
    <source>
        <dbReference type="Proteomes" id="UP000184432"/>
    </source>
</evidence>
<evidence type="ECO:0000256" key="3">
    <source>
        <dbReference type="ARBA" id="ARBA00022723"/>
    </source>
</evidence>
<keyword evidence="1 8" id="KW-0963">Cytoplasm</keyword>
<dbReference type="OrthoDB" id="9788394at2"/>
<comment type="similarity">
    <text evidence="8">Belongs to the MobA family.</text>
</comment>
<dbReference type="EMBL" id="FQYP01000007">
    <property type="protein sequence ID" value="SHJ30553.1"/>
    <property type="molecule type" value="Genomic_DNA"/>
</dbReference>
<comment type="subcellular location">
    <subcellularLocation>
        <location evidence="8">Cytoplasm</location>
    </subcellularLocation>
</comment>
<keyword evidence="6 8" id="KW-0342">GTP-binding</keyword>
<evidence type="ECO:0000259" key="9">
    <source>
        <dbReference type="Pfam" id="PF12804"/>
    </source>
</evidence>
<accession>A0A1M6I871</accession>
<reference evidence="11" key="1">
    <citation type="submission" date="2016-11" db="EMBL/GenBank/DDBJ databases">
        <authorList>
            <person name="Varghese N."/>
            <person name="Submissions S."/>
        </authorList>
    </citation>
    <scope>NUCLEOTIDE SEQUENCE [LARGE SCALE GENOMIC DNA]</scope>
    <source>
        <strain evidence="11">DSM 22623</strain>
    </source>
</reference>
<evidence type="ECO:0000256" key="1">
    <source>
        <dbReference type="ARBA" id="ARBA00022490"/>
    </source>
</evidence>
<evidence type="ECO:0000256" key="2">
    <source>
        <dbReference type="ARBA" id="ARBA00022679"/>
    </source>
</evidence>
<dbReference type="Gene3D" id="3.90.550.10">
    <property type="entry name" value="Spore Coat Polysaccharide Biosynthesis Protein SpsA, Chain A"/>
    <property type="match status" value="1"/>
</dbReference>
<feature type="domain" description="MobA-like NTP transferase" evidence="9">
    <location>
        <begin position="9"/>
        <end position="161"/>
    </location>
</feature>
<keyword evidence="5 8" id="KW-0460">Magnesium</keyword>
<keyword evidence="3 8" id="KW-0479">Metal-binding</keyword>
<dbReference type="GO" id="GO:0046872">
    <property type="term" value="F:metal ion binding"/>
    <property type="evidence" value="ECO:0007669"/>
    <property type="project" value="UniProtKB-KW"/>
</dbReference>
<dbReference type="InterPro" id="IPR025877">
    <property type="entry name" value="MobA-like_NTP_Trfase"/>
</dbReference>
<evidence type="ECO:0000256" key="4">
    <source>
        <dbReference type="ARBA" id="ARBA00022741"/>
    </source>
</evidence>
<dbReference type="InterPro" id="IPR029044">
    <property type="entry name" value="Nucleotide-diphossugar_trans"/>
</dbReference>
<dbReference type="GO" id="GO:0005737">
    <property type="term" value="C:cytoplasm"/>
    <property type="evidence" value="ECO:0007669"/>
    <property type="project" value="UniProtKB-SubCell"/>
</dbReference>
<dbReference type="AlphaFoldDB" id="A0A1M6I871"/>
<dbReference type="PANTHER" id="PTHR19136:SF81">
    <property type="entry name" value="MOLYBDENUM COFACTOR GUANYLYLTRANSFERASE"/>
    <property type="match status" value="1"/>
</dbReference>
<comment type="cofactor">
    <cofactor evidence="8">
        <name>Mg(2+)</name>
        <dbReference type="ChEBI" id="CHEBI:18420"/>
    </cofactor>
</comment>
<evidence type="ECO:0000256" key="6">
    <source>
        <dbReference type="ARBA" id="ARBA00023134"/>
    </source>
</evidence>
<sequence length="194" mass="21875">MTQKKEHTGIILAGGKSSRMGEEKGLLFLHDKPFVRHIAEALQPLVREIIIVSDQEEYDQFGYKRVEDIFKDTGPVGGLYTGLLSSTTTSNFVISCDVPLITTALLSKLQDSDEEHFDVIQFRAQDKSMPLIALYKKRCAAICKKQLETGERRLRKLVASLSTKSIPVDEKEYILVSNINTPEDLKNVRYAIND</sequence>
<organism evidence="10 11">
    <name type="scientific">Aquimarina spongiae</name>
    <dbReference type="NCBI Taxonomy" id="570521"/>
    <lineage>
        <taxon>Bacteria</taxon>
        <taxon>Pseudomonadati</taxon>
        <taxon>Bacteroidota</taxon>
        <taxon>Flavobacteriia</taxon>
        <taxon>Flavobacteriales</taxon>
        <taxon>Flavobacteriaceae</taxon>
        <taxon>Aquimarina</taxon>
    </lineage>
</organism>
<feature type="binding site" evidence="8">
    <location>
        <position position="24"/>
    </location>
    <ligand>
        <name>GTP</name>
        <dbReference type="ChEBI" id="CHEBI:37565"/>
    </ligand>
</feature>
<protein>
    <recommendedName>
        <fullName evidence="8">Probable molybdenum cofactor guanylyltransferase</fullName>
        <shortName evidence="8">MoCo guanylyltransferase</shortName>
        <ecNumber evidence="8">2.7.7.77</ecNumber>
    </recommendedName>
    <alternativeName>
        <fullName evidence="8">GTP:molybdopterin guanylyltransferase</fullName>
    </alternativeName>
    <alternativeName>
        <fullName evidence="8">Mo-MPT guanylyltransferase</fullName>
    </alternativeName>
    <alternativeName>
        <fullName evidence="8">Molybdopterin guanylyltransferase</fullName>
    </alternativeName>
    <alternativeName>
        <fullName evidence="8">Molybdopterin-guanine dinucleotide synthase</fullName>
        <shortName evidence="8">MGD synthase</shortName>
    </alternativeName>
</protein>
<dbReference type="GO" id="GO:0005525">
    <property type="term" value="F:GTP binding"/>
    <property type="evidence" value="ECO:0007669"/>
    <property type="project" value="UniProtKB-UniRule"/>
</dbReference>
<keyword evidence="10" id="KW-0548">Nucleotidyltransferase</keyword>
<dbReference type="RefSeq" id="WP_073318135.1">
    <property type="nucleotide sequence ID" value="NZ_FQYP01000007.1"/>
</dbReference>
<keyword evidence="4 8" id="KW-0547">Nucleotide-binding</keyword>
<keyword evidence="11" id="KW-1185">Reference proteome</keyword>
<comment type="function">
    <text evidence="8">Transfers a GMP moiety from GTP to Mo-molybdopterin (Mo-MPT) cofactor (Moco or molybdenum cofactor) to form Mo-molybdopterin guanine dinucleotide (Mo-MGD) cofactor.</text>
</comment>
<dbReference type="GO" id="GO:0061603">
    <property type="term" value="F:molybdenum cofactor guanylyltransferase activity"/>
    <property type="evidence" value="ECO:0007669"/>
    <property type="project" value="UniProtKB-EC"/>
</dbReference>
<dbReference type="SUPFAM" id="SSF53448">
    <property type="entry name" value="Nucleotide-diphospho-sugar transferases"/>
    <property type="match status" value="1"/>
</dbReference>
<gene>
    <name evidence="8" type="primary">mobA</name>
    <name evidence="10" type="ORF">SAMN04488508_107172</name>
</gene>
<feature type="binding site" evidence="8">
    <location>
        <position position="97"/>
    </location>
    <ligand>
        <name>GTP</name>
        <dbReference type="ChEBI" id="CHEBI:37565"/>
    </ligand>
</feature>
<dbReference type="HAMAP" id="MF_00316">
    <property type="entry name" value="MobA"/>
    <property type="match status" value="1"/>
</dbReference>
<proteinExistence type="inferred from homology"/>
<feature type="binding site" evidence="8">
    <location>
        <position position="68"/>
    </location>
    <ligand>
        <name>GTP</name>
        <dbReference type="ChEBI" id="CHEBI:37565"/>
    </ligand>
</feature>
<dbReference type="CDD" id="cd02503">
    <property type="entry name" value="MobA"/>
    <property type="match status" value="1"/>
</dbReference>
<evidence type="ECO:0000256" key="5">
    <source>
        <dbReference type="ARBA" id="ARBA00022842"/>
    </source>
</evidence>
<keyword evidence="7 8" id="KW-0501">Molybdenum cofactor biosynthesis</keyword>